<dbReference type="CDD" id="cd14740">
    <property type="entry name" value="PAAR_4"/>
    <property type="match status" value="1"/>
</dbReference>
<dbReference type="eggNOG" id="COG4104">
    <property type="taxonomic scope" value="Bacteria"/>
</dbReference>
<proteinExistence type="predicted"/>
<dbReference type="HOGENOM" id="CLU_2000731_0_0_7"/>
<reference evidence="1 2" key="1">
    <citation type="journal article" date="2010" name="Stand. Genomic Sci.">
        <title>Complete genome sequence of Haliangium ochraceum type strain (SMP-2).</title>
        <authorList>
            <consortium name="US DOE Joint Genome Institute (JGI-PGF)"/>
            <person name="Ivanova N."/>
            <person name="Daum C."/>
            <person name="Lang E."/>
            <person name="Abt B."/>
            <person name="Kopitz M."/>
            <person name="Saunders E."/>
            <person name="Lapidus A."/>
            <person name="Lucas S."/>
            <person name="Glavina Del Rio T."/>
            <person name="Nolan M."/>
            <person name="Tice H."/>
            <person name="Copeland A."/>
            <person name="Cheng J.F."/>
            <person name="Chen F."/>
            <person name="Bruce D."/>
            <person name="Goodwin L."/>
            <person name="Pitluck S."/>
            <person name="Mavromatis K."/>
            <person name="Pati A."/>
            <person name="Mikhailova N."/>
            <person name="Chen A."/>
            <person name="Palaniappan K."/>
            <person name="Land M."/>
            <person name="Hauser L."/>
            <person name="Chang Y.J."/>
            <person name="Jeffries C.D."/>
            <person name="Detter J.C."/>
            <person name="Brettin T."/>
            <person name="Rohde M."/>
            <person name="Goker M."/>
            <person name="Bristow J."/>
            <person name="Markowitz V."/>
            <person name="Eisen J.A."/>
            <person name="Hugenholtz P."/>
            <person name="Kyrpides N.C."/>
            <person name="Klenk H.P."/>
        </authorList>
    </citation>
    <scope>NUCLEOTIDE SEQUENCE [LARGE SCALE GENOMIC DNA]</scope>
    <source>
        <strain evidence="2">DSM 14365 / CIP 107738 / JCM 11303 / AJ 13395 / SMP-2</strain>
    </source>
</reference>
<dbReference type="Proteomes" id="UP000001880">
    <property type="component" value="Chromosome"/>
</dbReference>
<protein>
    <recommendedName>
        <fullName evidence="3">PAAR repeat-containing protein</fullName>
    </recommendedName>
</protein>
<dbReference type="Gene3D" id="2.60.200.60">
    <property type="match status" value="1"/>
</dbReference>
<dbReference type="EMBL" id="CP001804">
    <property type="protein sequence ID" value="ACY18715.1"/>
    <property type="molecule type" value="Genomic_DNA"/>
</dbReference>
<evidence type="ECO:0000313" key="2">
    <source>
        <dbReference type="Proteomes" id="UP000001880"/>
    </source>
</evidence>
<gene>
    <name evidence="1" type="ordered locus">Hoch_6243</name>
</gene>
<evidence type="ECO:0008006" key="3">
    <source>
        <dbReference type="Google" id="ProtNLM"/>
    </source>
</evidence>
<evidence type="ECO:0000313" key="1">
    <source>
        <dbReference type="EMBL" id="ACY18715.1"/>
    </source>
</evidence>
<dbReference type="InterPro" id="IPR008727">
    <property type="entry name" value="PAAR_motif"/>
</dbReference>
<dbReference type="OrthoDB" id="9807902at2"/>
<keyword evidence="2" id="KW-1185">Reference proteome</keyword>
<dbReference type="AlphaFoldDB" id="D0LMM8"/>
<name>D0LMM8_HALO1</name>
<dbReference type="Pfam" id="PF05488">
    <property type="entry name" value="PAAR_motif"/>
    <property type="match status" value="1"/>
</dbReference>
<dbReference type="RefSeq" id="WP_012831307.1">
    <property type="nucleotide sequence ID" value="NC_013440.1"/>
</dbReference>
<sequence length="124" mass="12552">MPAAARMGDKIKQDAPHCHAPIHPNVPVAHPPMPWTIVSACAPTVYIDNMQAAVVGSMSTPCMLPSCVPNGPGVISKGSSAVFHCNLPAARVNDMTAHAGCVGPIPSPTGKVIPPGSTKVSIGG</sequence>
<accession>D0LMM8</accession>
<organism evidence="1 2">
    <name type="scientific">Haliangium ochraceum (strain DSM 14365 / JCM 11303 / SMP-2)</name>
    <dbReference type="NCBI Taxonomy" id="502025"/>
    <lineage>
        <taxon>Bacteria</taxon>
        <taxon>Pseudomonadati</taxon>
        <taxon>Myxococcota</taxon>
        <taxon>Polyangia</taxon>
        <taxon>Haliangiales</taxon>
        <taxon>Kofleriaceae</taxon>
        <taxon>Haliangium</taxon>
    </lineage>
</organism>
<dbReference type="KEGG" id="hoh:Hoch_6243"/>
<dbReference type="STRING" id="502025.Hoch_6243"/>